<gene>
    <name evidence="1" type="ORF">GWI33_012610</name>
</gene>
<reference evidence="1" key="1">
    <citation type="submission" date="2020-08" db="EMBL/GenBank/DDBJ databases">
        <title>Genome sequencing and assembly of the red palm weevil Rhynchophorus ferrugineus.</title>
        <authorList>
            <person name="Dias G.B."/>
            <person name="Bergman C.M."/>
            <person name="Manee M."/>
        </authorList>
    </citation>
    <scope>NUCLEOTIDE SEQUENCE</scope>
    <source>
        <strain evidence="1">AA-2017</strain>
        <tissue evidence="1">Whole larva</tissue>
    </source>
</reference>
<accession>A0A834I659</accession>
<protein>
    <submittedName>
        <fullName evidence="1">Uncharacterized protein</fullName>
    </submittedName>
</protein>
<evidence type="ECO:0000313" key="2">
    <source>
        <dbReference type="Proteomes" id="UP000625711"/>
    </source>
</evidence>
<proteinExistence type="predicted"/>
<sequence>MQKQFEILNEICKQFFKSPKKIESLRYIYRFNPSENWVGTRLLTIIEGKKTPLGLPSEVMDHIEYLCQQLHDEMQAHTGGDWRKFVLMLDEKGEAKTQFIYDIQSCMDEFKDD</sequence>
<evidence type="ECO:0000313" key="1">
    <source>
        <dbReference type="EMBL" id="KAF7274719.1"/>
    </source>
</evidence>
<comment type="caution">
    <text evidence="1">The sequence shown here is derived from an EMBL/GenBank/DDBJ whole genome shotgun (WGS) entry which is preliminary data.</text>
</comment>
<dbReference type="AlphaFoldDB" id="A0A834I659"/>
<dbReference type="Proteomes" id="UP000625711">
    <property type="component" value="Unassembled WGS sequence"/>
</dbReference>
<organism evidence="1 2">
    <name type="scientific">Rhynchophorus ferrugineus</name>
    <name type="common">Red palm weevil</name>
    <name type="synonym">Curculio ferrugineus</name>
    <dbReference type="NCBI Taxonomy" id="354439"/>
    <lineage>
        <taxon>Eukaryota</taxon>
        <taxon>Metazoa</taxon>
        <taxon>Ecdysozoa</taxon>
        <taxon>Arthropoda</taxon>
        <taxon>Hexapoda</taxon>
        <taxon>Insecta</taxon>
        <taxon>Pterygota</taxon>
        <taxon>Neoptera</taxon>
        <taxon>Endopterygota</taxon>
        <taxon>Coleoptera</taxon>
        <taxon>Polyphaga</taxon>
        <taxon>Cucujiformia</taxon>
        <taxon>Curculionidae</taxon>
        <taxon>Dryophthorinae</taxon>
        <taxon>Rhynchophorus</taxon>
    </lineage>
</organism>
<dbReference type="EMBL" id="JAACXV010012312">
    <property type="protein sequence ID" value="KAF7274719.1"/>
    <property type="molecule type" value="Genomic_DNA"/>
</dbReference>
<name>A0A834I659_RHYFE</name>
<keyword evidence="2" id="KW-1185">Reference proteome</keyword>